<feature type="domain" description="DUF7281" evidence="1">
    <location>
        <begin position="172"/>
        <end position="278"/>
    </location>
</feature>
<dbReference type="InterPro" id="IPR055705">
    <property type="entry name" value="DUF7281"/>
</dbReference>
<evidence type="ECO:0000259" key="1">
    <source>
        <dbReference type="Pfam" id="PF23947"/>
    </source>
</evidence>
<name>A0AAX2F0X8_9BACT</name>
<evidence type="ECO:0000313" key="2">
    <source>
        <dbReference type="EMBL" id="SHF56018.1"/>
    </source>
</evidence>
<dbReference type="AlphaFoldDB" id="A0AAX2F0X8"/>
<gene>
    <name evidence="2" type="ORF">SAMN05444364_101150</name>
</gene>
<organism evidence="2 3">
    <name type="scientific">Prevotella scopos JCM 17725</name>
    <dbReference type="NCBI Taxonomy" id="1236518"/>
    <lineage>
        <taxon>Bacteria</taxon>
        <taxon>Pseudomonadati</taxon>
        <taxon>Bacteroidota</taxon>
        <taxon>Bacteroidia</taxon>
        <taxon>Bacteroidales</taxon>
        <taxon>Prevotellaceae</taxon>
        <taxon>Prevotella</taxon>
    </lineage>
</organism>
<reference evidence="2 3" key="1">
    <citation type="submission" date="2016-11" db="EMBL/GenBank/DDBJ databases">
        <authorList>
            <person name="Varghese N."/>
            <person name="Submissions S."/>
        </authorList>
    </citation>
    <scope>NUCLEOTIDE SEQUENCE [LARGE SCALE GENOMIC DNA]</scope>
    <source>
        <strain evidence="2 3">DSM 22613</strain>
    </source>
</reference>
<protein>
    <recommendedName>
        <fullName evidence="1">DUF7281 domain-containing protein</fullName>
    </recommendedName>
</protein>
<keyword evidence="3" id="KW-1185">Reference proteome</keyword>
<comment type="caution">
    <text evidence="2">The sequence shown here is derived from an EMBL/GenBank/DDBJ whole genome shotgun (WGS) entry which is preliminary data.</text>
</comment>
<dbReference type="Pfam" id="PF23947">
    <property type="entry name" value="DUF7281"/>
    <property type="match status" value="1"/>
</dbReference>
<sequence length="281" mass="32432">MAISASLQALIAGETVAGSKINPRLLTELMQEGLLQIIIRGSRKSYRAINIEALKRHLIDKDENFRILEVDDSDSRHSMANETGNSKLVTVRSCPGFPVNSYEPIECSFNNKAFVINPVEGSFLFVADWRTFKIPADMTIIGIENMENFRMIRQQRAFFDTYLQKHKLSQKVLFVSRYPQSTDLREWLASLPNQYLHFGDFDLAGIQIFLTEFQRHLGAERTTFLIPEDISTRLKHGSATRYNEQYARYKNIKTDINEIQQLINLIHSERKGYDQEGYISQ</sequence>
<dbReference type="EMBL" id="FQWA01000001">
    <property type="protein sequence ID" value="SHF56018.1"/>
    <property type="molecule type" value="Genomic_DNA"/>
</dbReference>
<proteinExistence type="predicted"/>
<evidence type="ECO:0000313" key="3">
    <source>
        <dbReference type="Proteomes" id="UP000184105"/>
    </source>
</evidence>
<dbReference type="Proteomes" id="UP000184105">
    <property type="component" value="Unassembled WGS sequence"/>
</dbReference>
<accession>A0AAX2F0X8</accession>
<dbReference type="RefSeq" id="WP_025836512.1">
    <property type="nucleotide sequence ID" value="NZ_BAKP01000001.1"/>
</dbReference>